<proteinExistence type="predicted"/>
<keyword evidence="1 3" id="KW-0853">WD repeat</keyword>
<dbReference type="PANTHER" id="PTHR22850">
    <property type="entry name" value="WD40 REPEAT FAMILY"/>
    <property type="match status" value="1"/>
</dbReference>
<name>A0AAW1PZE4_9CHLO</name>
<protein>
    <recommendedName>
        <fullName evidence="7">Guanine nucleotide-binding protein subunit beta-like protein</fullName>
    </recommendedName>
</protein>
<evidence type="ECO:0000256" key="1">
    <source>
        <dbReference type="ARBA" id="ARBA00022574"/>
    </source>
</evidence>
<sequence>MRINIDIEVSAEEFPLATQILETLRSIATQPGQHAQQAQQAPKAAPVTLAVSPPPPTPSPTASAAPAVAAPAPAPAPTTAPAAAAPASAQVNPRVVATLKHLLTKLDQEGEPSPLDEVSNGINLLLQRPELGPPDQAFAIFYEVFTGIIFSPDLINANRSVVPFMNLLPRLVEPFKTQMRKDLIPVVLKHLTLRRAISVNRAEFFAQAEAFAALVYLEFVAVPGAVQTIATLLQKPENRCAAVTMLGKTVELCFQQLTEKCPEEQLHILQAALASVSEPEFLYDLNYIYDFMQWPRPPQAQSLVPTASFENGHQQNIFALAVDAARHQVLSSDKGGTVVLWDANGQAAARVQLTDRYACAMDLHAAADLLLLLEVDSTGAAPLANPPVFAAYDIGQGSLRLRGEMRRPQDKVVTCLRVMPGINMFVAGETLQKAGGTQEMIGLYDIERLNGQGVIEPTSSFEVDSKLITAVVPCTLNENTFLTAASDNTVLLWDRRQSARWAGRFGTPHADEGHFVTCMDSWEHLLLVGNMDKTITQYDFRSLSQENATTGVPPLRSFALDDSSILRLAIGSGPSQVAVSTFHGLYSLDVSGDSPVWQPARPFEDGREVSRYLDVKWATGQPVVYAGGHDKRVDMYQLH</sequence>
<dbReference type="SMART" id="SM00320">
    <property type="entry name" value="WD40"/>
    <property type="match status" value="2"/>
</dbReference>
<feature type="repeat" description="WD" evidence="3">
    <location>
        <begin position="310"/>
        <end position="351"/>
    </location>
</feature>
<evidence type="ECO:0000256" key="2">
    <source>
        <dbReference type="ARBA" id="ARBA00022737"/>
    </source>
</evidence>
<dbReference type="PROSITE" id="PS50082">
    <property type="entry name" value="WD_REPEATS_2"/>
    <property type="match status" value="1"/>
</dbReference>
<evidence type="ECO:0000256" key="3">
    <source>
        <dbReference type="PROSITE-ProRule" id="PRU00221"/>
    </source>
</evidence>
<evidence type="ECO:0000256" key="4">
    <source>
        <dbReference type="SAM" id="MobiDB-lite"/>
    </source>
</evidence>
<comment type="caution">
    <text evidence="5">The sequence shown here is derived from an EMBL/GenBank/DDBJ whole genome shotgun (WGS) entry which is preliminary data.</text>
</comment>
<dbReference type="EMBL" id="JALJOR010000007">
    <property type="protein sequence ID" value="KAK9814761.1"/>
    <property type="molecule type" value="Genomic_DNA"/>
</dbReference>
<dbReference type="Gene3D" id="2.130.10.10">
    <property type="entry name" value="YVTN repeat-like/Quinoprotein amine dehydrogenase"/>
    <property type="match status" value="1"/>
</dbReference>
<dbReference type="Proteomes" id="UP001489004">
    <property type="component" value="Unassembled WGS sequence"/>
</dbReference>
<evidence type="ECO:0000313" key="5">
    <source>
        <dbReference type="EMBL" id="KAK9814761.1"/>
    </source>
</evidence>
<dbReference type="InterPro" id="IPR001680">
    <property type="entry name" value="WD40_rpt"/>
</dbReference>
<evidence type="ECO:0000313" key="6">
    <source>
        <dbReference type="Proteomes" id="UP001489004"/>
    </source>
</evidence>
<dbReference type="SUPFAM" id="SSF50978">
    <property type="entry name" value="WD40 repeat-like"/>
    <property type="match status" value="1"/>
</dbReference>
<feature type="compositionally biased region" description="Low complexity" evidence="4">
    <location>
        <begin position="31"/>
        <end position="51"/>
    </location>
</feature>
<feature type="compositionally biased region" description="Low complexity" evidence="4">
    <location>
        <begin position="60"/>
        <end position="71"/>
    </location>
</feature>
<dbReference type="InterPro" id="IPR036322">
    <property type="entry name" value="WD40_repeat_dom_sf"/>
</dbReference>
<evidence type="ECO:0008006" key="7">
    <source>
        <dbReference type="Google" id="ProtNLM"/>
    </source>
</evidence>
<dbReference type="AlphaFoldDB" id="A0AAW1PZE4"/>
<dbReference type="InterPro" id="IPR015943">
    <property type="entry name" value="WD40/YVTN_repeat-like_dom_sf"/>
</dbReference>
<reference evidence="5 6" key="1">
    <citation type="journal article" date="2024" name="Nat. Commun.">
        <title>Phylogenomics reveals the evolutionary origins of lichenization in chlorophyte algae.</title>
        <authorList>
            <person name="Puginier C."/>
            <person name="Libourel C."/>
            <person name="Otte J."/>
            <person name="Skaloud P."/>
            <person name="Haon M."/>
            <person name="Grisel S."/>
            <person name="Petersen M."/>
            <person name="Berrin J.G."/>
            <person name="Delaux P.M."/>
            <person name="Dal Grande F."/>
            <person name="Keller J."/>
        </authorList>
    </citation>
    <scope>NUCLEOTIDE SEQUENCE [LARGE SCALE GENOMIC DNA]</scope>
    <source>
        <strain evidence="5 6">SAG 2043</strain>
    </source>
</reference>
<gene>
    <name evidence="5" type="ORF">WJX72_011057</name>
</gene>
<organism evidence="5 6">
    <name type="scientific">[Myrmecia] bisecta</name>
    <dbReference type="NCBI Taxonomy" id="41462"/>
    <lineage>
        <taxon>Eukaryota</taxon>
        <taxon>Viridiplantae</taxon>
        <taxon>Chlorophyta</taxon>
        <taxon>core chlorophytes</taxon>
        <taxon>Trebouxiophyceae</taxon>
        <taxon>Trebouxiales</taxon>
        <taxon>Trebouxiaceae</taxon>
        <taxon>Myrmecia</taxon>
    </lineage>
</organism>
<keyword evidence="6" id="KW-1185">Reference proteome</keyword>
<dbReference type="InterPro" id="IPR050459">
    <property type="entry name" value="WD_repeat_RBAP46/RBAP48/MSI1"/>
</dbReference>
<dbReference type="Pfam" id="PF00400">
    <property type="entry name" value="WD40"/>
    <property type="match status" value="1"/>
</dbReference>
<accession>A0AAW1PZE4</accession>
<keyword evidence="2" id="KW-0677">Repeat</keyword>
<feature type="region of interest" description="Disordered" evidence="4">
    <location>
        <begin position="31"/>
        <end position="87"/>
    </location>
</feature>